<evidence type="ECO:0000256" key="1">
    <source>
        <dbReference type="ARBA" id="ARBA00000085"/>
    </source>
</evidence>
<dbReference type="GO" id="GO:0005524">
    <property type="term" value="F:ATP binding"/>
    <property type="evidence" value="ECO:0007669"/>
    <property type="project" value="UniProtKB-KW"/>
</dbReference>
<dbReference type="Pfam" id="PF13426">
    <property type="entry name" value="PAS_9"/>
    <property type="match status" value="1"/>
</dbReference>
<dbReference type="Pfam" id="PF08447">
    <property type="entry name" value="PAS_3"/>
    <property type="match status" value="1"/>
</dbReference>
<dbReference type="Gene3D" id="2.10.70.100">
    <property type="match status" value="1"/>
</dbReference>
<dbReference type="Gene3D" id="1.10.287.130">
    <property type="match status" value="1"/>
</dbReference>
<dbReference type="AlphaFoldDB" id="A0A1I6RKG3"/>
<dbReference type="SMART" id="SM00086">
    <property type="entry name" value="PAC"/>
    <property type="match status" value="2"/>
</dbReference>
<dbReference type="PROSITE" id="PS50113">
    <property type="entry name" value="PAC"/>
    <property type="match status" value="2"/>
</dbReference>
<evidence type="ECO:0000256" key="6">
    <source>
        <dbReference type="ARBA" id="ARBA00022777"/>
    </source>
</evidence>
<dbReference type="PROSITE" id="PS50109">
    <property type="entry name" value="HIS_KIN"/>
    <property type="match status" value="1"/>
</dbReference>
<dbReference type="InterPro" id="IPR035965">
    <property type="entry name" value="PAS-like_dom_sf"/>
</dbReference>
<dbReference type="CDD" id="cd00075">
    <property type="entry name" value="HATPase"/>
    <property type="match status" value="1"/>
</dbReference>
<dbReference type="InterPro" id="IPR004358">
    <property type="entry name" value="Sig_transdc_His_kin-like_C"/>
</dbReference>
<dbReference type="InterPro" id="IPR003661">
    <property type="entry name" value="HisK_dim/P_dom"/>
</dbReference>
<dbReference type="InterPro" id="IPR036890">
    <property type="entry name" value="HATPase_C_sf"/>
</dbReference>
<dbReference type="SMART" id="SM00387">
    <property type="entry name" value="HATPase_c"/>
    <property type="match status" value="1"/>
</dbReference>
<dbReference type="CDD" id="cd00130">
    <property type="entry name" value="PAS"/>
    <property type="match status" value="2"/>
</dbReference>
<dbReference type="PROSITE" id="PS50112">
    <property type="entry name" value="PAS"/>
    <property type="match status" value="1"/>
</dbReference>
<dbReference type="InterPro" id="IPR000014">
    <property type="entry name" value="PAS"/>
</dbReference>
<keyword evidence="3" id="KW-0597">Phosphoprotein</keyword>
<dbReference type="PANTHER" id="PTHR43065">
    <property type="entry name" value="SENSOR HISTIDINE KINASE"/>
    <property type="match status" value="1"/>
</dbReference>
<evidence type="ECO:0000313" key="12">
    <source>
        <dbReference type="EMBL" id="SFS65155.1"/>
    </source>
</evidence>
<keyword evidence="7" id="KW-0067">ATP-binding</keyword>
<dbReference type="Gene3D" id="3.30.565.10">
    <property type="entry name" value="Histidine kinase-like ATPase, C-terminal domain"/>
    <property type="match status" value="1"/>
</dbReference>
<proteinExistence type="predicted"/>
<dbReference type="SUPFAM" id="SSF47384">
    <property type="entry name" value="Homodimeric domain of signal transducing histidine kinase"/>
    <property type="match status" value="1"/>
</dbReference>
<name>A0A1I6RKG3_9BACL</name>
<gene>
    <name evidence="12" type="ORF">SAMN05444972_105156</name>
</gene>
<evidence type="ECO:0000256" key="2">
    <source>
        <dbReference type="ARBA" id="ARBA00012438"/>
    </source>
</evidence>
<keyword evidence="8" id="KW-0902">Two-component regulatory system</keyword>
<dbReference type="Proteomes" id="UP000198660">
    <property type="component" value="Unassembled WGS sequence"/>
</dbReference>
<dbReference type="NCBIfam" id="TIGR00229">
    <property type="entry name" value="sensory_box"/>
    <property type="match status" value="1"/>
</dbReference>
<dbReference type="InterPro" id="IPR036097">
    <property type="entry name" value="HisK_dim/P_sf"/>
</dbReference>
<dbReference type="SMART" id="SM00091">
    <property type="entry name" value="PAS"/>
    <property type="match status" value="3"/>
</dbReference>
<feature type="domain" description="PAC" evidence="11">
    <location>
        <begin position="188"/>
        <end position="240"/>
    </location>
</feature>
<dbReference type="InterPro" id="IPR005467">
    <property type="entry name" value="His_kinase_dom"/>
</dbReference>
<accession>A0A1I6RKG3</accession>
<evidence type="ECO:0000256" key="8">
    <source>
        <dbReference type="ARBA" id="ARBA00023012"/>
    </source>
</evidence>
<dbReference type="InterPro" id="IPR000700">
    <property type="entry name" value="PAS-assoc_C"/>
</dbReference>
<sequence>MKPEGNREEEFLLTHGKSFLRQMSEGVLWISCQGRILYANRAASNFLGSKELGGMRVDELLPVGYLSEPVPIHHPDGTLCWLKGTQKVTNNEDGTLVTLREVTCEVEAIEAQGCSERARLQAARLAQLGNWEWDFKSDYLICSEEITRWFEENHDRKIPVKQAFSLIHPEDKKKVIQQLDTAINGGGLDLEFRIWRPDGELRVVRQTGEVEWSCDGDPCKAWGTIQDITDVKLAEEALALSETKFGSVVQSAQDAVILGDCNGRILSWNNGAETLFGYTEEEVIGKPFIMLLPEDLHELYQQKLDRQWSENHIVYPSCLTEIQMMRRDGSLVPVEMAYSFGGKVENWIFICIVRDISERKKTEERLRQSEKLTVVGQLAAGVAHEIRNPLTALRGFVQLQFEQGEVREIMLKELDRIECISREFLLLAKPQSIRVAEEDPYGLLTDVLTLLQSQAHLQRIMIVTEIDKPLPRIRCEANQVKQAVMNLLKNAMEAMEEGGTLHVCLQGDGEGATLTITDEGKGIAPDHLQRLGDPFFTTKEDGTGLGLMVTRQIVHHHGGILTFDSELEKGTTVTLWLPINTDFATEEEREAVQIVQ</sequence>
<feature type="domain" description="Histidine kinase" evidence="9">
    <location>
        <begin position="381"/>
        <end position="581"/>
    </location>
</feature>
<dbReference type="Pfam" id="PF02518">
    <property type="entry name" value="HATPase_c"/>
    <property type="match status" value="1"/>
</dbReference>
<evidence type="ECO:0000256" key="7">
    <source>
        <dbReference type="ARBA" id="ARBA00022840"/>
    </source>
</evidence>
<keyword evidence="4" id="KW-0808">Transferase</keyword>
<dbReference type="SUPFAM" id="SSF55785">
    <property type="entry name" value="PYP-like sensor domain (PAS domain)"/>
    <property type="match status" value="3"/>
</dbReference>
<evidence type="ECO:0000259" key="11">
    <source>
        <dbReference type="PROSITE" id="PS50113"/>
    </source>
</evidence>
<keyword evidence="6 12" id="KW-0418">Kinase</keyword>
<evidence type="ECO:0000256" key="3">
    <source>
        <dbReference type="ARBA" id="ARBA00022553"/>
    </source>
</evidence>
<dbReference type="PANTHER" id="PTHR43065:SF46">
    <property type="entry name" value="C4-DICARBOXYLATE TRANSPORT SENSOR PROTEIN DCTB"/>
    <property type="match status" value="1"/>
</dbReference>
<dbReference type="Pfam" id="PF13188">
    <property type="entry name" value="PAS_8"/>
    <property type="match status" value="1"/>
</dbReference>
<evidence type="ECO:0000259" key="9">
    <source>
        <dbReference type="PROSITE" id="PS50109"/>
    </source>
</evidence>
<dbReference type="CDD" id="cd00082">
    <property type="entry name" value="HisKA"/>
    <property type="match status" value="1"/>
</dbReference>
<evidence type="ECO:0000256" key="4">
    <source>
        <dbReference type="ARBA" id="ARBA00022679"/>
    </source>
</evidence>
<dbReference type="InterPro" id="IPR001610">
    <property type="entry name" value="PAC"/>
</dbReference>
<comment type="catalytic activity">
    <reaction evidence="1">
        <text>ATP + protein L-histidine = ADP + protein N-phospho-L-histidine.</text>
        <dbReference type="EC" id="2.7.13.3"/>
    </reaction>
</comment>
<dbReference type="OrthoDB" id="9815750at2"/>
<evidence type="ECO:0000256" key="5">
    <source>
        <dbReference type="ARBA" id="ARBA00022741"/>
    </source>
</evidence>
<organism evidence="12 13">
    <name type="scientific">Marininema halotolerans</name>
    <dbReference type="NCBI Taxonomy" id="1155944"/>
    <lineage>
        <taxon>Bacteria</taxon>
        <taxon>Bacillati</taxon>
        <taxon>Bacillota</taxon>
        <taxon>Bacilli</taxon>
        <taxon>Bacillales</taxon>
        <taxon>Thermoactinomycetaceae</taxon>
        <taxon>Marininema</taxon>
    </lineage>
</organism>
<dbReference type="RefSeq" id="WP_091836448.1">
    <property type="nucleotide sequence ID" value="NZ_FPAA01000005.1"/>
</dbReference>
<dbReference type="Pfam" id="PF00512">
    <property type="entry name" value="HisKA"/>
    <property type="match status" value="1"/>
</dbReference>
<feature type="domain" description="PAC" evidence="11">
    <location>
        <begin position="318"/>
        <end position="368"/>
    </location>
</feature>
<dbReference type="Gene3D" id="3.30.450.20">
    <property type="entry name" value="PAS domain"/>
    <property type="match status" value="2"/>
</dbReference>
<dbReference type="EC" id="2.7.13.3" evidence="2"/>
<keyword evidence="5" id="KW-0547">Nucleotide-binding</keyword>
<dbReference type="PRINTS" id="PR00344">
    <property type="entry name" value="BCTRLSENSOR"/>
</dbReference>
<evidence type="ECO:0000313" key="13">
    <source>
        <dbReference type="Proteomes" id="UP000198660"/>
    </source>
</evidence>
<feature type="domain" description="PAS" evidence="10">
    <location>
        <begin position="241"/>
        <end position="311"/>
    </location>
</feature>
<dbReference type="SUPFAM" id="SSF55874">
    <property type="entry name" value="ATPase domain of HSP90 chaperone/DNA topoisomerase II/histidine kinase"/>
    <property type="match status" value="1"/>
</dbReference>
<evidence type="ECO:0000259" key="10">
    <source>
        <dbReference type="PROSITE" id="PS50112"/>
    </source>
</evidence>
<keyword evidence="13" id="KW-1185">Reference proteome</keyword>
<protein>
    <recommendedName>
        <fullName evidence="2">histidine kinase</fullName>
        <ecNumber evidence="2">2.7.13.3</ecNumber>
    </recommendedName>
</protein>
<dbReference type="EMBL" id="FPAA01000005">
    <property type="protein sequence ID" value="SFS65155.1"/>
    <property type="molecule type" value="Genomic_DNA"/>
</dbReference>
<dbReference type="InterPro" id="IPR003594">
    <property type="entry name" value="HATPase_dom"/>
</dbReference>
<dbReference type="InterPro" id="IPR013655">
    <property type="entry name" value="PAS_fold_3"/>
</dbReference>
<reference evidence="13" key="1">
    <citation type="submission" date="2016-10" db="EMBL/GenBank/DDBJ databases">
        <authorList>
            <person name="Varghese N."/>
            <person name="Submissions S."/>
        </authorList>
    </citation>
    <scope>NUCLEOTIDE SEQUENCE [LARGE SCALE GENOMIC DNA]</scope>
    <source>
        <strain evidence="13">DSM 45789</strain>
    </source>
</reference>
<dbReference type="GO" id="GO:0000155">
    <property type="term" value="F:phosphorelay sensor kinase activity"/>
    <property type="evidence" value="ECO:0007669"/>
    <property type="project" value="InterPro"/>
</dbReference>
<dbReference type="SMART" id="SM00388">
    <property type="entry name" value="HisKA"/>
    <property type="match status" value="1"/>
</dbReference>